<feature type="region of interest" description="Disordered" evidence="1">
    <location>
        <begin position="48"/>
        <end position="69"/>
    </location>
</feature>
<dbReference type="AlphaFoldDB" id="A0AAV3NVB0"/>
<comment type="caution">
    <text evidence="2">The sequence shown here is derived from an EMBL/GenBank/DDBJ whole genome shotgun (WGS) entry which is preliminary data.</text>
</comment>
<evidence type="ECO:0000313" key="3">
    <source>
        <dbReference type="Proteomes" id="UP001454036"/>
    </source>
</evidence>
<gene>
    <name evidence="2" type="ORF">LIER_02758</name>
</gene>
<evidence type="ECO:0000313" key="2">
    <source>
        <dbReference type="EMBL" id="GAA0141663.1"/>
    </source>
</evidence>
<dbReference type="EMBL" id="BAABME010000310">
    <property type="protein sequence ID" value="GAA0141663.1"/>
    <property type="molecule type" value="Genomic_DNA"/>
</dbReference>
<reference evidence="2 3" key="1">
    <citation type="submission" date="2024-01" db="EMBL/GenBank/DDBJ databases">
        <title>The complete chloroplast genome sequence of Lithospermum erythrorhizon: insights into the phylogenetic relationship among Boraginaceae species and the maternal lineages of purple gromwells.</title>
        <authorList>
            <person name="Okada T."/>
            <person name="Watanabe K."/>
        </authorList>
    </citation>
    <scope>NUCLEOTIDE SEQUENCE [LARGE SCALE GENOMIC DNA]</scope>
</reference>
<feature type="compositionally biased region" description="Basic and acidic residues" evidence="1">
    <location>
        <begin position="52"/>
        <end position="62"/>
    </location>
</feature>
<name>A0AAV3NVB0_LITER</name>
<organism evidence="2 3">
    <name type="scientific">Lithospermum erythrorhizon</name>
    <name type="common">Purple gromwell</name>
    <name type="synonym">Lithospermum officinale var. erythrorhizon</name>
    <dbReference type="NCBI Taxonomy" id="34254"/>
    <lineage>
        <taxon>Eukaryota</taxon>
        <taxon>Viridiplantae</taxon>
        <taxon>Streptophyta</taxon>
        <taxon>Embryophyta</taxon>
        <taxon>Tracheophyta</taxon>
        <taxon>Spermatophyta</taxon>
        <taxon>Magnoliopsida</taxon>
        <taxon>eudicotyledons</taxon>
        <taxon>Gunneridae</taxon>
        <taxon>Pentapetalae</taxon>
        <taxon>asterids</taxon>
        <taxon>lamiids</taxon>
        <taxon>Boraginales</taxon>
        <taxon>Boraginaceae</taxon>
        <taxon>Boraginoideae</taxon>
        <taxon>Lithospermeae</taxon>
        <taxon>Lithospermum</taxon>
    </lineage>
</organism>
<keyword evidence="3" id="KW-1185">Reference proteome</keyword>
<feature type="region of interest" description="Disordered" evidence="1">
    <location>
        <begin position="1"/>
        <end position="31"/>
    </location>
</feature>
<feature type="compositionally biased region" description="Polar residues" evidence="1">
    <location>
        <begin position="9"/>
        <end position="27"/>
    </location>
</feature>
<accession>A0AAV3NVB0</accession>
<sequence length="69" mass="7729">MNNVHHKASSTAWNSATLTDSENSSIGYGQDVDFPLSLLKDRNSKKLLTWNEESKPQHKANDADDEQNV</sequence>
<protein>
    <submittedName>
        <fullName evidence="2">Uncharacterized protein</fullName>
    </submittedName>
</protein>
<proteinExistence type="predicted"/>
<dbReference type="Proteomes" id="UP001454036">
    <property type="component" value="Unassembled WGS sequence"/>
</dbReference>
<evidence type="ECO:0000256" key="1">
    <source>
        <dbReference type="SAM" id="MobiDB-lite"/>
    </source>
</evidence>